<sequence>MSVHKNNLDEDTITKLDATAPGATATRTGSKGGLSEKQPRDEVSADISVSDEEKTAHHGEGTASSKPEYVTGLRFYIIVASLVLAALLAALNAAMLATATPSITNAFHSIQDVGWYGSSYLISNCAMLPLTGKLFAIFPLKHTFISFIFVFEMGALISGVAVSSTMLIVGRAISGIGASGIVTGATTIITVLRPLDKRPMLMGVLMGFVAIGQVAAPLLGGALSEVSWRWVFYINLPLGGVVIFLFVFVARVPASTGAQKPTSAPSRDNDNDHDPAAAQSLSRSHFTAMWHQLGHIDFVGFVCFAAACATFLMGLEWGGTAHPWNSSVVVGLLCGGAALFVVFGVWSAYMGDRALLPLRLLRHSYINVFCGLTAATQWGSVFVLMYYLPIWFQGVKGATPIVSGVMLLPTILSQLFASFLCGYLVQKTGYYLPEVLFGNAVIAVASGLFTTFSPTTPTGSWIGYQILGGVGRGFVIQLLITVIQANVPPADVPLGTSYVMFCQYFAGAVFLCAARTVLTSTMGAALAEYAPGVDSGTVINTGVTELRKVIPADQIKGVILAYNKALVNVFYLQLALSGTAFVCAWFLGWKDVRKMQPVQQKQSDSEAESGRKQNEP</sequence>
<feature type="compositionally biased region" description="Polar residues" evidence="7">
    <location>
        <begin position="257"/>
        <end position="266"/>
    </location>
</feature>
<dbReference type="EMBL" id="AZHD01000003">
    <property type="protein sequence ID" value="OAA65525.1"/>
    <property type="molecule type" value="Genomic_DNA"/>
</dbReference>
<reference evidence="10 11" key="1">
    <citation type="journal article" date="2016" name="Genome Biol. Evol.">
        <title>Divergent and convergent evolution of fungal pathogenicity.</title>
        <authorList>
            <person name="Shang Y."/>
            <person name="Xiao G."/>
            <person name="Zheng P."/>
            <person name="Cen K."/>
            <person name="Zhan S."/>
            <person name="Wang C."/>
        </authorList>
    </citation>
    <scope>NUCLEOTIDE SEQUENCE [LARGE SCALE GENOMIC DNA]</scope>
    <source>
        <strain evidence="10 11">RCEF 264</strain>
    </source>
</reference>
<dbReference type="Proteomes" id="UP000076874">
    <property type="component" value="Unassembled WGS sequence"/>
</dbReference>
<organism evidence="10 11">
    <name type="scientific">Niveomyces insectorum RCEF 264</name>
    <dbReference type="NCBI Taxonomy" id="1081102"/>
    <lineage>
        <taxon>Eukaryota</taxon>
        <taxon>Fungi</taxon>
        <taxon>Dikarya</taxon>
        <taxon>Ascomycota</taxon>
        <taxon>Pezizomycotina</taxon>
        <taxon>Sordariomycetes</taxon>
        <taxon>Hypocreomycetidae</taxon>
        <taxon>Hypocreales</taxon>
        <taxon>Cordycipitaceae</taxon>
        <taxon>Niveomyces</taxon>
    </lineage>
</organism>
<feature type="transmembrane region" description="Helical" evidence="8">
    <location>
        <begin position="293"/>
        <end position="315"/>
    </location>
</feature>
<comment type="subcellular location">
    <subcellularLocation>
        <location evidence="1">Membrane</location>
        <topology evidence="1">Multi-pass membrane protein</topology>
    </subcellularLocation>
</comment>
<dbReference type="PROSITE" id="PS50850">
    <property type="entry name" value="MFS"/>
    <property type="match status" value="1"/>
</dbReference>
<feature type="transmembrane region" description="Helical" evidence="8">
    <location>
        <begin position="168"/>
        <end position="192"/>
    </location>
</feature>
<feature type="transmembrane region" description="Helical" evidence="8">
    <location>
        <begin position="230"/>
        <end position="250"/>
    </location>
</feature>
<feature type="transmembrane region" description="Helical" evidence="8">
    <location>
        <begin position="143"/>
        <end position="162"/>
    </location>
</feature>
<dbReference type="InterPro" id="IPR036259">
    <property type="entry name" value="MFS_trans_sf"/>
</dbReference>
<dbReference type="PRINTS" id="PR01036">
    <property type="entry name" value="TCRTETB"/>
</dbReference>
<evidence type="ECO:0000313" key="10">
    <source>
        <dbReference type="EMBL" id="OAA65525.1"/>
    </source>
</evidence>
<feature type="region of interest" description="Disordered" evidence="7">
    <location>
        <begin position="257"/>
        <end position="277"/>
    </location>
</feature>
<dbReference type="InterPro" id="IPR020846">
    <property type="entry name" value="MFS_dom"/>
</dbReference>
<feature type="transmembrane region" description="Helical" evidence="8">
    <location>
        <begin position="495"/>
        <end position="518"/>
    </location>
</feature>
<dbReference type="Gene3D" id="1.20.1250.20">
    <property type="entry name" value="MFS general substrate transporter like domains"/>
    <property type="match status" value="2"/>
</dbReference>
<feature type="compositionally biased region" description="Basic and acidic residues" evidence="7">
    <location>
        <begin position="51"/>
        <end position="60"/>
    </location>
</feature>
<evidence type="ECO:0000256" key="7">
    <source>
        <dbReference type="SAM" id="MobiDB-lite"/>
    </source>
</evidence>
<feature type="compositionally biased region" description="Low complexity" evidence="7">
    <location>
        <begin position="18"/>
        <end position="29"/>
    </location>
</feature>
<feature type="transmembrane region" description="Helical" evidence="8">
    <location>
        <begin position="75"/>
        <end position="95"/>
    </location>
</feature>
<proteinExistence type="inferred from homology"/>
<evidence type="ECO:0000256" key="6">
    <source>
        <dbReference type="ARBA" id="ARBA00023136"/>
    </source>
</evidence>
<feature type="transmembrane region" description="Helical" evidence="8">
    <location>
        <begin position="366"/>
        <end position="389"/>
    </location>
</feature>
<keyword evidence="4 8" id="KW-0812">Transmembrane</keyword>
<feature type="compositionally biased region" description="Basic and acidic residues" evidence="7">
    <location>
        <begin position="1"/>
        <end position="14"/>
    </location>
</feature>
<evidence type="ECO:0000259" key="9">
    <source>
        <dbReference type="PROSITE" id="PS50850"/>
    </source>
</evidence>
<protein>
    <submittedName>
        <fullName evidence="10">MFS multidrug transporter</fullName>
    </submittedName>
</protein>
<dbReference type="SUPFAM" id="SSF103473">
    <property type="entry name" value="MFS general substrate transporter"/>
    <property type="match status" value="1"/>
</dbReference>
<keyword evidence="5 8" id="KW-1133">Transmembrane helix</keyword>
<keyword evidence="3" id="KW-0813">Transport</keyword>
<evidence type="ECO:0000256" key="4">
    <source>
        <dbReference type="ARBA" id="ARBA00022692"/>
    </source>
</evidence>
<comment type="caution">
    <text evidence="10">The sequence shown here is derived from an EMBL/GenBank/DDBJ whole genome shotgun (WGS) entry which is preliminary data.</text>
</comment>
<evidence type="ECO:0000256" key="3">
    <source>
        <dbReference type="ARBA" id="ARBA00022448"/>
    </source>
</evidence>
<evidence type="ECO:0000256" key="2">
    <source>
        <dbReference type="ARBA" id="ARBA00007520"/>
    </source>
</evidence>
<gene>
    <name evidence="10" type="ORF">SPI_02312</name>
</gene>
<dbReference type="AlphaFoldDB" id="A0A167XX61"/>
<accession>A0A167XX61</accession>
<dbReference type="PANTHER" id="PTHR23501:SF193">
    <property type="entry name" value="MULTIDRUG TRANSPORTER, PUTATIVE (AFU_ORTHOLOGUE AFUA_8G00940)-RELATED"/>
    <property type="match status" value="1"/>
</dbReference>
<feature type="transmembrane region" description="Helical" evidence="8">
    <location>
        <begin position="436"/>
        <end position="455"/>
    </location>
</feature>
<feature type="transmembrane region" description="Helical" evidence="8">
    <location>
        <begin position="401"/>
        <end position="424"/>
    </location>
</feature>
<evidence type="ECO:0000256" key="5">
    <source>
        <dbReference type="ARBA" id="ARBA00022989"/>
    </source>
</evidence>
<dbReference type="Pfam" id="PF07690">
    <property type="entry name" value="MFS_1"/>
    <property type="match status" value="1"/>
</dbReference>
<feature type="domain" description="Major facilitator superfamily (MFS) profile" evidence="9">
    <location>
        <begin position="78"/>
        <end position="592"/>
    </location>
</feature>
<feature type="transmembrane region" description="Helical" evidence="8">
    <location>
        <begin position="570"/>
        <end position="589"/>
    </location>
</feature>
<name>A0A167XX61_9HYPO</name>
<comment type="similarity">
    <text evidence="2">Belongs to the major facilitator superfamily. TCR/Tet family.</text>
</comment>
<evidence type="ECO:0000256" key="8">
    <source>
        <dbReference type="SAM" id="Phobius"/>
    </source>
</evidence>
<dbReference type="InterPro" id="IPR011701">
    <property type="entry name" value="MFS"/>
</dbReference>
<evidence type="ECO:0000313" key="11">
    <source>
        <dbReference type="Proteomes" id="UP000076874"/>
    </source>
</evidence>
<dbReference type="GO" id="GO:0005886">
    <property type="term" value="C:plasma membrane"/>
    <property type="evidence" value="ECO:0007669"/>
    <property type="project" value="TreeGrafter"/>
</dbReference>
<dbReference type="OrthoDB" id="10021397at2759"/>
<dbReference type="PANTHER" id="PTHR23501">
    <property type="entry name" value="MAJOR FACILITATOR SUPERFAMILY"/>
    <property type="match status" value="1"/>
</dbReference>
<evidence type="ECO:0000256" key="1">
    <source>
        <dbReference type="ARBA" id="ARBA00004141"/>
    </source>
</evidence>
<feature type="region of interest" description="Disordered" evidence="7">
    <location>
        <begin position="1"/>
        <end position="64"/>
    </location>
</feature>
<feature type="transmembrane region" description="Helical" evidence="8">
    <location>
        <begin position="115"/>
        <end position="136"/>
    </location>
</feature>
<dbReference type="FunFam" id="1.20.1250.20:FF:000196">
    <property type="entry name" value="MFS toxin efflux pump (AflT)"/>
    <property type="match status" value="1"/>
</dbReference>
<feature type="transmembrane region" description="Helical" evidence="8">
    <location>
        <begin position="327"/>
        <end position="346"/>
    </location>
</feature>
<keyword evidence="11" id="KW-1185">Reference proteome</keyword>
<dbReference type="GO" id="GO:0022857">
    <property type="term" value="F:transmembrane transporter activity"/>
    <property type="evidence" value="ECO:0007669"/>
    <property type="project" value="InterPro"/>
</dbReference>
<feature type="transmembrane region" description="Helical" evidence="8">
    <location>
        <begin position="461"/>
        <end position="483"/>
    </location>
</feature>
<feature type="transmembrane region" description="Helical" evidence="8">
    <location>
        <begin position="204"/>
        <end position="224"/>
    </location>
</feature>
<keyword evidence="6 8" id="KW-0472">Membrane</keyword>
<dbReference type="CDD" id="cd17502">
    <property type="entry name" value="MFS_Azr1_MDR_like"/>
    <property type="match status" value="1"/>
</dbReference>